<name>A0ABW9RQZ6_9BACT</name>
<dbReference type="EMBL" id="SMLW01000577">
    <property type="protein sequence ID" value="MTI26361.1"/>
    <property type="molecule type" value="Genomic_DNA"/>
</dbReference>
<reference evidence="2 3" key="1">
    <citation type="submission" date="2019-02" db="EMBL/GenBank/DDBJ databases">
        <authorList>
            <person name="Goldberg S.R."/>
            <person name="Haltli B.A."/>
            <person name="Correa H."/>
            <person name="Russell K.G."/>
        </authorList>
    </citation>
    <scope>NUCLEOTIDE SEQUENCE [LARGE SCALE GENOMIC DNA]</scope>
    <source>
        <strain evidence="2 3">JCM 16186</strain>
    </source>
</reference>
<accession>A0ABW9RQZ6</accession>
<keyword evidence="1" id="KW-0472">Membrane</keyword>
<evidence type="ECO:0000313" key="3">
    <source>
        <dbReference type="Proteomes" id="UP000798808"/>
    </source>
</evidence>
<organism evidence="2 3">
    <name type="scientific">Fulvivirga kasyanovii</name>
    <dbReference type="NCBI Taxonomy" id="396812"/>
    <lineage>
        <taxon>Bacteria</taxon>
        <taxon>Pseudomonadati</taxon>
        <taxon>Bacteroidota</taxon>
        <taxon>Cytophagia</taxon>
        <taxon>Cytophagales</taxon>
        <taxon>Fulvivirgaceae</taxon>
        <taxon>Fulvivirga</taxon>
    </lineage>
</organism>
<gene>
    <name evidence="2" type="ORF">E1163_15495</name>
</gene>
<protein>
    <submittedName>
        <fullName evidence="2">Uncharacterized protein</fullName>
    </submittedName>
</protein>
<feature type="transmembrane region" description="Helical" evidence="1">
    <location>
        <begin position="30"/>
        <end position="50"/>
    </location>
</feature>
<feature type="transmembrane region" description="Helical" evidence="1">
    <location>
        <begin position="145"/>
        <end position="163"/>
    </location>
</feature>
<keyword evidence="3" id="KW-1185">Reference proteome</keyword>
<evidence type="ECO:0000313" key="2">
    <source>
        <dbReference type="EMBL" id="MTI26361.1"/>
    </source>
</evidence>
<sequence length="191" mass="21831">MKQEKEHLTSEESLEIITRMIKTAQGNVKAGAFYFLLWGWISVIASLAHFYLDMYTDYPAPYMVWLIGIPGWIVTMLYSYKKASAARVKTYSDNLIMWTWIGFGFSILVVIFAGQHINFQITPLIMLFAGLCTFITGLIIRFKPLIIGGSSFWIFTPIAFYLPMVYSPLIMAVAIVFGYLIPAYILKKHNL</sequence>
<evidence type="ECO:0000256" key="1">
    <source>
        <dbReference type="SAM" id="Phobius"/>
    </source>
</evidence>
<keyword evidence="1" id="KW-0812">Transmembrane</keyword>
<comment type="caution">
    <text evidence="2">The sequence shown here is derived from an EMBL/GenBank/DDBJ whole genome shotgun (WGS) entry which is preliminary data.</text>
</comment>
<proteinExistence type="predicted"/>
<feature type="transmembrane region" description="Helical" evidence="1">
    <location>
        <begin position="95"/>
        <end position="115"/>
    </location>
</feature>
<dbReference type="Proteomes" id="UP000798808">
    <property type="component" value="Unassembled WGS sequence"/>
</dbReference>
<keyword evidence="1" id="KW-1133">Transmembrane helix</keyword>
<dbReference type="RefSeq" id="WP_155173373.1">
    <property type="nucleotide sequence ID" value="NZ_BAAAFL010000008.1"/>
</dbReference>
<feature type="transmembrane region" description="Helical" evidence="1">
    <location>
        <begin position="121"/>
        <end position="140"/>
    </location>
</feature>
<feature type="transmembrane region" description="Helical" evidence="1">
    <location>
        <begin position="169"/>
        <end position="186"/>
    </location>
</feature>
<feature type="transmembrane region" description="Helical" evidence="1">
    <location>
        <begin position="62"/>
        <end position="80"/>
    </location>
</feature>